<evidence type="ECO:0000259" key="1">
    <source>
        <dbReference type="Pfam" id="PF01814"/>
    </source>
</evidence>
<sequence length="176" mass="20345">MSQQDQPIDDFSQCHAGIFKKLDLLGELPALLEPAQRAREVAEKSLEFFREAIFEHHLDEERELFPAVLESASDEAERFKVQSMNKRLTEEHRELERLWKSLESGLKKVAKGQFGDVNVADLSRLVNQYRAHAQFEEQEYLPLAQQILGRNGNHMAALGLSLHMRHQNPTAFQFYV</sequence>
<dbReference type="AlphaFoldDB" id="A0A2S9K3T3"/>
<name>A0A2S9K3T3_9BURK</name>
<dbReference type="RefSeq" id="WP_105748568.1">
    <property type="nucleotide sequence ID" value="NZ_PVLQ01000035.1"/>
</dbReference>
<proteinExistence type="predicted"/>
<organism evidence="2 3">
    <name type="scientific">Malikia granosa</name>
    <dbReference type="NCBI Taxonomy" id="263067"/>
    <lineage>
        <taxon>Bacteria</taxon>
        <taxon>Pseudomonadati</taxon>
        <taxon>Pseudomonadota</taxon>
        <taxon>Betaproteobacteria</taxon>
        <taxon>Burkholderiales</taxon>
        <taxon>Comamonadaceae</taxon>
        <taxon>Malikia</taxon>
    </lineage>
</organism>
<dbReference type="InterPro" id="IPR012312">
    <property type="entry name" value="Hemerythrin-like"/>
</dbReference>
<dbReference type="Gene3D" id="1.20.120.520">
    <property type="entry name" value="nmb1532 protein domain like"/>
    <property type="match status" value="1"/>
</dbReference>
<evidence type="ECO:0000313" key="2">
    <source>
        <dbReference type="EMBL" id="PRD65130.1"/>
    </source>
</evidence>
<evidence type="ECO:0000313" key="3">
    <source>
        <dbReference type="Proteomes" id="UP000238589"/>
    </source>
</evidence>
<dbReference type="EMBL" id="PVLQ01000035">
    <property type="protein sequence ID" value="PRD65130.1"/>
    <property type="molecule type" value="Genomic_DNA"/>
</dbReference>
<keyword evidence="3" id="KW-1185">Reference proteome</keyword>
<comment type="caution">
    <text evidence="2">The sequence shown here is derived from an EMBL/GenBank/DDBJ whole genome shotgun (WGS) entry which is preliminary data.</text>
</comment>
<feature type="domain" description="Hemerythrin-like" evidence="1">
    <location>
        <begin position="7"/>
        <end position="144"/>
    </location>
</feature>
<gene>
    <name evidence="2" type="ORF">C6P64_10760</name>
</gene>
<protein>
    <submittedName>
        <fullName evidence="2">Hemerythrin</fullName>
    </submittedName>
</protein>
<dbReference type="Pfam" id="PF01814">
    <property type="entry name" value="Hemerythrin"/>
    <property type="match status" value="1"/>
</dbReference>
<reference evidence="2 3" key="1">
    <citation type="submission" date="2018-03" db="EMBL/GenBank/DDBJ databases">
        <title>Comparative genomics illustrates the genes involved in a hyperalkaliphilic mechanisms of Serpentinomonas isolated from highly-alkaline calcium-rich serpentinized springs.</title>
        <authorList>
            <person name="Suzuki S."/>
            <person name="Ishii S."/>
            <person name="Walworth N."/>
            <person name="Bird L."/>
            <person name="Kuenen J.G."/>
            <person name="Nealson K.H."/>
        </authorList>
    </citation>
    <scope>NUCLEOTIDE SEQUENCE [LARGE SCALE GENOMIC DNA]</scope>
    <source>
        <strain evidence="2 3">P1</strain>
    </source>
</reference>
<accession>A0A2S9K3T3</accession>
<dbReference type="OrthoDB" id="8527165at2"/>
<dbReference type="Proteomes" id="UP000238589">
    <property type="component" value="Unassembled WGS sequence"/>
</dbReference>